<dbReference type="InterPro" id="IPR038454">
    <property type="entry name" value="DnaA_N_sf"/>
</dbReference>
<dbReference type="Gene3D" id="1.10.8.60">
    <property type="match status" value="1"/>
</dbReference>
<evidence type="ECO:0000256" key="9">
    <source>
        <dbReference type="NCBIfam" id="TIGR00362"/>
    </source>
</evidence>
<dbReference type="GO" id="GO:0006275">
    <property type="term" value="P:regulation of DNA replication"/>
    <property type="evidence" value="ECO:0007669"/>
    <property type="project" value="UniProtKB-UniRule"/>
</dbReference>
<proteinExistence type="inferred from homology"/>
<dbReference type="PANTHER" id="PTHR30050">
    <property type="entry name" value="CHROMOSOMAL REPLICATION INITIATOR PROTEIN DNAA"/>
    <property type="match status" value="1"/>
</dbReference>
<dbReference type="PANTHER" id="PTHR30050:SF2">
    <property type="entry name" value="CHROMOSOMAL REPLICATION INITIATOR PROTEIN DNAA"/>
    <property type="match status" value="1"/>
</dbReference>
<dbReference type="GO" id="GO:0003688">
    <property type="term" value="F:DNA replication origin binding"/>
    <property type="evidence" value="ECO:0007669"/>
    <property type="project" value="UniProtKB-UniRule"/>
</dbReference>
<feature type="domain" description="AAA+ ATPase" evidence="12">
    <location>
        <begin position="159"/>
        <end position="289"/>
    </location>
</feature>
<dbReference type="CDD" id="cd00009">
    <property type="entry name" value="AAA"/>
    <property type="match status" value="1"/>
</dbReference>
<dbReference type="GO" id="GO:0006270">
    <property type="term" value="P:DNA replication initiation"/>
    <property type="evidence" value="ECO:0007669"/>
    <property type="project" value="UniProtKB-UniRule"/>
</dbReference>
<dbReference type="InterPro" id="IPR020591">
    <property type="entry name" value="Chromosome_initiator_DnaA-like"/>
</dbReference>
<feature type="binding site" evidence="8">
    <location>
        <position position="173"/>
    </location>
    <ligand>
        <name>ATP</name>
        <dbReference type="ChEBI" id="CHEBI:30616"/>
    </ligand>
</feature>
<reference evidence="14" key="1">
    <citation type="submission" date="2019-01" db="EMBL/GenBank/DDBJ databases">
        <title>Genomic signatures and co-occurrence patterns of the ultra-small Saccharimodia (Patescibacteria phylum) suggest a symbiotic lifestyle.</title>
        <authorList>
            <person name="Lemos L."/>
            <person name="Medeiros J."/>
            <person name="Andreote F."/>
            <person name="Fernandes G."/>
            <person name="Varani A."/>
            <person name="Oliveira G."/>
            <person name="Pylro V."/>
        </authorList>
    </citation>
    <scope>NUCLEOTIDE SEQUENCE [LARGE SCALE GENOMIC DNA]</scope>
    <source>
        <strain evidence="14">AMD01</strain>
    </source>
</reference>
<evidence type="ECO:0000256" key="7">
    <source>
        <dbReference type="ARBA" id="ARBA00023125"/>
    </source>
</evidence>
<dbReference type="InterPro" id="IPR003593">
    <property type="entry name" value="AAA+_ATPase"/>
</dbReference>
<evidence type="ECO:0000259" key="12">
    <source>
        <dbReference type="SMART" id="SM00382"/>
    </source>
</evidence>
<feature type="binding site" evidence="8">
    <location>
        <position position="170"/>
    </location>
    <ligand>
        <name>ATP</name>
        <dbReference type="ChEBI" id="CHEBI:30616"/>
    </ligand>
</feature>
<evidence type="ECO:0000256" key="6">
    <source>
        <dbReference type="ARBA" id="ARBA00023121"/>
    </source>
</evidence>
<keyword evidence="15" id="KW-1185">Reference proteome</keyword>
<comment type="similarity">
    <text evidence="1 8 11">Belongs to the DnaA family.</text>
</comment>
<keyword evidence="7 8" id="KW-0238">DNA-binding</keyword>
<dbReference type="AlphaFoldDB" id="A0A4Q0AIY3"/>
<comment type="subcellular location">
    <subcellularLocation>
        <location evidence="8">Cytoplasm</location>
    </subcellularLocation>
</comment>
<dbReference type="Gene3D" id="1.10.1750.10">
    <property type="match status" value="1"/>
</dbReference>
<dbReference type="Pfam" id="PF11638">
    <property type="entry name" value="DnaA_N"/>
    <property type="match status" value="1"/>
</dbReference>
<evidence type="ECO:0000313" key="14">
    <source>
        <dbReference type="EMBL" id="RWZ79495.1"/>
    </source>
</evidence>
<dbReference type="GO" id="GO:0005737">
    <property type="term" value="C:cytoplasm"/>
    <property type="evidence" value="ECO:0007669"/>
    <property type="project" value="UniProtKB-SubCell"/>
</dbReference>
<keyword evidence="4 8" id="KW-0547">Nucleotide-binding</keyword>
<keyword evidence="6 8" id="KW-0446">Lipid-binding</keyword>
<dbReference type="SMART" id="SM00382">
    <property type="entry name" value="AAA"/>
    <property type="match status" value="1"/>
</dbReference>
<dbReference type="InterPro" id="IPR001957">
    <property type="entry name" value="Chromosome_initiator_DnaA"/>
</dbReference>
<comment type="caution">
    <text evidence="14">The sequence shown here is derived from an EMBL/GenBank/DDBJ whole genome shotgun (WGS) entry which is preliminary data.</text>
</comment>
<evidence type="ECO:0000256" key="10">
    <source>
        <dbReference type="RuleBase" id="RU000577"/>
    </source>
</evidence>
<evidence type="ECO:0000259" key="13">
    <source>
        <dbReference type="SMART" id="SM00760"/>
    </source>
</evidence>
<dbReference type="NCBIfam" id="TIGR00362">
    <property type="entry name" value="DnaA"/>
    <property type="match status" value="1"/>
</dbReference>
<name>A0A4Q0AIY3_9BACT</name>
<dbReference type="GO" id="GO:0005886">
    <property type="term" value="C:plasma membrane"/>
    <property type="evidence" value="ECO:0007669"/>
    <property type="project" value="TreeGrafter"/>
</dbReference>
<dbReference type="Pfam" id="PF08299">
    <property type="entry name" value="Bac_DnaA_C"/>
    <property type="match status" value="1"/>
</dbReference>
<evidence type="ECO:0000256" key="4">
    <source>
        <dbReference type="ARBA" id="ARBA00022741"/>
    </source>
</evidence>
<feature type="region of interest" description="Domain I, interacts with DnaA modulators" evidence="8">
    <location>
        <begin position="1"/>
        <end position="89"/>
    </location>
</feature>
<evidence type="ECO:0000313" key="15">
    <source>
        <dbReference type="Proteomes" id="UP000289269"/>
    </source>
</evidence>
<dbReference type="InterPro" id="IPR024633">
    <property type="entry name" value="DnaA_N_dom"/>
</dbReference>
<dbReference type="InterPro" id="IPR027417">
    <property type="entry name" value="P-loop_NTPase"/>
</dbReference>
<dbReference type="InterPro" id="IPR010921">
    <property type="entry name" value="Trp_repressor/repl_initiator"/>
</dbReference>
<dbReference type="PRINTS" id="PR00051">
    <property type="entry name" value="DNAA"/>
</dbReference>
<dbReference type="SMART" id="SM00760">
    <property type="entry name" value="Bac_DnaA_C"/>
    <property type="match status" value="1"/>
</dbReference>
<dbReference type="GO" id="GO:0005524">
    <property type="term" value="F:ATP binding"/>
    <property type="evidence" value="ECO:0007669"/>
    <property type="project" value="UniProtKB-UniRule"/>
</dbReference>
<feature type="binding site" evidence="8">
    <location>
        <position position="174"/>
    </location>
    <ligand>
        <name>ATP</name>
        <dbReference type="ChEBI" id="CHEBI:30616"/>
    </ligand>
</feature>
<feature type="domain" description="Chromosomal replication initiator DnaA C-terminal" evidence="13">
    <location>
        <begin position="369"/>
        <end position="438"/>
    </location>
</feature>
<dbReference type="GO" id="GO:0008289">
    <property type="term" value="F:lipid binding"/>
    <property type="evidence" value="ECO:0007669"/>
    <property type="project" value="UniProtKB-KW"/>
</dbReference>
<sequence length="461" mass="52121">MATSDKIYQNNHTLWQAVLGEIELSVPRSSFVTWFKNTRLLESDKTRATIGVSNIFAKQQLEVKFSQQIRDTLAKNGVNPPEIAFVVDSGRRAARPQRQERVSLAATATKTKSYVATAPSAEHQSGLNPRYTFKTFIVGSSNELAYTACQAVTKNPGVKYNPLFIYGGVGLGKTHLIQAVGNEIGRKNAGSRILYISCETFVNEFLDSIRYKKKGFADRYRNVDVLIIDDIQFIAGKEKTQEQFFHTFNALHQSNKQIIISSDKPPKNIPTLEERLRSRFEWGMSIDIQMPDFETRCAILQAKANSSGVSLSRETVEYLATNIKTNIRELEGALNQLLAYCEMRGTDPDIQTAAGLLGNVKSSRPHHLTPRQIIHKTAQHFQLAETEITSPMRDKHIVLPRQIAMYLLRSELHLSFPKIARELGRKDHTTAIHSIEKIEKAIKLDHLIRQQVSDLREKLYA</sequence>
<dbReference type="InterPro" id="IPR013159">
    <property type="entry name" value="DnaA_C"/>
</dbReference>
<dbReference type="Pfam" id="PF00308">
    <property type="entry name" value="Bac_DnaA"/>
    <property type="match status" value="1"/>
</dbReference>
<dbReference type="Proteomes" id="UP000289269">
    <property type="component" value="Unassembled WGS sequence"/>
</dbReference>
<dbReference type="FunFam" id="3.40.50.300:FF:000668">
    <property type="entry name" value="Chromosomal replication initiator protein DnaA"/>
    <property type="match status" value="1"/>
</dbReference>
<accession>A0A4Q0AIY3</accession>
<dbReference type="SUPFAM" id="SSF48295">
    <property type="entry name" value="TrpR-like"/>
    <property type="match status" value="1"/>
</dbReference>
<gene>
    <name evidence="8 14" type="primary">dnaA</name>
    <name evidence="14" type="ORF">EOT04_01375</name>
</gene>
<evidence type="ECO:0000256" key="11">
    <source>
        <dbReference type="RuleBase" id="RU004227"/>
    </source>
</evidence>
<evidence type="ECO:0000256" key="3">
    <source>
        <dbReference type="ARBA" id="ARBA00022705"/>
    </source>
</evidence>
<feature type="binding site" evidence="8">
    <location>
        <position position="172"/>
    </location>
    <ligand>
        <name>ATP</name>
        <dbReference type="ChEBI" id="CHEBI:30616"/>
    </ligand>
</feature>
<organism evidence="14 15">
    <name type="scientific">Candidatus Chaera renei</name>
    <dbReference type="NCBI Taxonomy" id="2506947"/>
    <lineage>
        <taxon>Bacteria</taxon>
        <taxon>Candidatus Saccharimonadota</taxon>
        <taxon>Candidatus Saccharimonadia</taxon>
        <taxon>Candidatus Saccharimonadales</taxon>
        <taxon>Candidatus Saccharimonadaceae</taxon>
        <taxon>Candidatus Chaera</taxon>
    </lineage>
</organism>
<dbReference type="Gene3D" id="3.40.50.300">
    <property type="entry name" value="P-loop containing nucleotide triphosphate hydrolases"/>
    <property type="match status" value="1"/>
</dbReference>
<evidence type="ECO:0000256" key="8">
    <source>
        <dbReference type="HAMAP-Rule" id="MF_00377"/>
    </source>
</evidence>
<dbReference type="CDD" id="cd06571">
    <property type="entry name" value="Bac_DnaA_C"/>
    <property type="match status" value="1"/>
</dbReference>
<evidence type="ECO:0000256" key="5">
    <source>
        <dbReference type="ARBA" id="ARBA00022840"/>
    </source>
</evidence>
<protein>
    <recommendedName>
        <fullName evidence="8 9">Chromosomal replication initiator protein DnaA</fullName>
    </recommendedName>
</protein>
<comment type="subunit">
    <text evidence="8">Oligomerizes as a right-handed, spiral filament on DNA at oriC.</text>
</comment>
<evidence type="ECO:0000256" key="1">
    <source>
        <dbReference type="ARBA" id="ARBA00006583"/>
    </source>
</evidence>
<comment type="domain">
    <text evidence="8">Domain I is involved in oligomerization and binding regulators, domain II is flexibile and of varying length in different bacteria, domain III forms the AAA+ region, while domain IV binds dsDNA.</text>
</comment>
<dbReference type="Gene3D" id="3.30.300.180">
    <property type="match status" value="1"/>
</dbReference>
<keyword evidence="5 8" id="KW-0067">ATP-binding</keyword>
<keyword evidence="2 8" id="KW-0963">Cytoplasm</keyword>
<comment type="function">
    <text evidence="8 10">Plays an essential role in the initiation and regulation of chromosomal replication. ATP-DnaA binds to the origin of replication (oriC) to initiate formation of the DNA replication initiation complex once per cell cycle. Binds the DnaA box (a 9 base pair repeat at the origin) and separates the double-stranded (ds)DNA. Forms a right-handed helical filament on oriC DNA; dsDNA binds to the exterior of the filament while single-stranded (ss)DNA is stabiized in the filament's interior. The ATP-DnaA-oriC complex binds and stabilizes one strand of the AT-rich DNA unwinding element (DUE), permitting loading of DNA polymerase. After initiation quickly degrades to an ADP-DnaA complex that is not apt for DNA replication. Binds acidic phospholipids.</text>
</comment>
<dbReference type="InterPro" id="IPR013317">
    <property type="entry name" value="DnaA_dom"/>
</dbReference>
<dbReference type="HAMAP" id="MF_00377">
    <property type="entry name" value="DnaA_bact"/>
    <property type="match status" value="1"/>
</dbReference>
<evidence type="ECO:0000256" key="2">
    <source>
        <dbReference type="ARBA" id="ARBA00022490"/>
    </source>
</evidence>
<comment type="caution">
    <text evidence="8">Lacks conserved residue(s) required for the propagation of feature annotation.</text>
</comment>
<feature type="region of interest" description="Domain IV, binds dsDNA" evidence="8">
    <location>
        <begin position="342"/>
        <end position="461"/>
    </location>
</feature>
<dbReference type="EMBL" id="SCKW01000009">
    <property type="protein sequence ID" value="RWZ79495.1"/>
    <property type="molecule type" value="Genomic_DNA"/>
</dbReference>
<keyword evidence="3 8" id="KW-0235">DNA replication</keyword>
<dbReference type="SUPFAM" id="SSF52540">
    <property type="entry name" value="P-loop containing nucleoside triphosphate hydrolases"/>
    <property type="match status" value="1"/>
</dbReference>